<sequence>MSRILSDRFFARPTVLVAKSLLGKYLCRRYRGKIIRAMITEVEAYDGFRDKASHASRGLTPRTKVMFGPAGYWYVYFTYGMHWMLNIVTGRRGYPAAILIRGVEGVNGPARVTKFFKIDRNFNGKPASRKTGLWIAAPEGRASLRKKFGAGGFKIKKSKRIGVDYAGPIWSKKHYRFFIHSPLDEK</sequence>
<dbReference type="InterPro" id="IPR011034">
    <property type="entry name" value="Formyl_transferase-like_C_sf"/>
</dbReference>
<keyword evidence="4 5" id="KW-0234">DNA repair</keyword>
<dbReference type="Pfam" id="PF02245">
    <property type="entry name" value="Pur_DNA_glyco"/>
    <property type="match status" value="1"/>
</dbReference>
<dbReference type="SUPFAM" id="SSF50486">
    <property type="entry name" value="FMT C-terminal domain-like"/>
    <property type="match status" value="1"/>
</dbReference>
<dbReference type="EMBL" id="LCQK01000002">
    <property type="protein sequence ID" value="KKW15083.1"/>
    <property type="molecule type" value="Genomic_DNA"/>
</dbReference>
<keyword evidence="3 5" id="KW-0378">Hydrolase</keyword>
<evidence type="ECO:0000256" key="2">
    <source>
        <dbReference type="ARBA" id="ARBA00022763"/>
    </source>
</evidence>
<dbReference type="STRING" id="1618665.UY55_C0002G0141"/>
<evidence type="ECO:0000313" key="7">
    <source>
        <dbReference type="Proteomes" id="UP000034224"/>
    </source>
</evidence>
<evidence type="ECO:0000256" key="5">
    <source>
        <dbReference type="HAMAP-Rule" id="MF_00527"/>
    </source>
</evidence>
<dbReference type="PANTHER" id="PTHR10429">
    <property type="entry name" value="DNA-3-METHYLADENINE GLYCOSYLASE"/>
    <property type="match status" value="1"/>
</dbReference>
<proteinExistence type="inferred from homology"/>
<gene>
    <name evidence="6" type="ORF">UY55_C0002G0141</name>
</gene>
<dbReference type="Gene3D" id="3.10.300.10">
    <property type="entry name" value="Methylpurine-DNA glycosylase (MPG)"/>
    <property type="match status" value="2"/>
</dbReference>
<reference evidence="6 7" key="1">
    <citation type="journal article" date="2015" name="Nature">
        <title>rRNA introns, odd ribosomes, and small enigmatic genomes across a large radiation of phyla.</title>
        <authorList>
            <person name="Brown C.T."/>
            <person name="Hug L.A."/>
            <person name="Thomas B.C."/>
            <person name="Sharon I."/>
            <person name="Castelle C.J."/>
            <person name="Singh A."/>
            <person name="Wilkins M.J."/>
            <person name="Williams K.H."/>
            <person name="Banfield J.F."/>
        </authorList>
    </citation>
    <scope>NUCLEOTIDE SEQUENCE [LARGE SCALE GENOMIC DNA]</scope>
</reference>
<comment type="similarity">
    <text evidence="1 5">Belongs to the DNA glycosylase MPG family.</text>
</comment>
<dbReference type="GO" id="GO:0006284">
    <property type="term" value="P:base-excision repair"/>
    <property type="evidence" value="ECO:0007669"/>
    <property type="project" value="InterPro"/>
</dbReference>
<accession>A0A0G1W8N6</accession>
<dbReference type="InterPro" id="IPR003180">
    <property type="entry name" value="MPG"/>
</dbReference>
<evidence type="ECO:0000313" key="6">
    <source>
        <dbReference type="EMBL" id="KKW15083.1"/>
    </source>
</evidence>
<dbReference type="CDD" id="cd00540">
    <property type="entry name" value="AAG"/>
    <property type="match status" value="1"/>
</dbReference>
<dbReference type="InterPro" id="IPR036995">
    <property type="entry name" value="MPG_sf"/>
</dbReference>
<name>A0A0G1W8N6_9BACT</name>
<dbReference type="HAMAP" id="MF_00527">
    <property type="entry name" value="3MGH"/>
    <property type="match status" value="1"/>
</dbReference>
<dbReference type="PATRIC" id="fig|1618665.3.peg.426"/>
<evidence type="ECO:0000256" key="3">
    <source>
        <dbReference type="ARBA" id="ARBA00022801"/>
    </source>
</evidence>
<keyword evidence="2 5" id="KW-0227">DNA damage</keyword>
<dbReference type="GO" id="GO:0003677">
    <property type="term" value="F:DNA binding"/>
    <property type="evidence" value="ECO:0007669"/>
    <property type="project" value="InterPro"/>
</dbReference>
<dbReference type="Proteomes" id="UP000034224">
    <property type="component" value="Unassembled WGS sequence"/>
</dbReference>
<evidence type="ECO:0000256" key="4">
    <source>
        <dbReference type="ARBA" id="ARBA00023204"/>
    </source>
</evidence>
<dbReference type="GO" id="GO:0003905">
    <property type="term" value="F:alkylbase DNA N-glycosylase activity"/>
    <property type="evidence" value="ECO:0007669"/>
    <property type="project" value="InterPro"/>
</dbReference>
<dbReference type="EC" id="3.2.2.-" evidence="5"/>
<dbReference type="PANTHER" id="PTHR10429:SF0">
    <property type="entry name" value="DNA-3-METHYLADENINE GLYCOSYLASE"/>
    <property type="match status" value="1"/>
</dbReference>
<dbReference type="AlphaFoldDB" id="A0A0G1W8N6"/>
<comment type="caution">
    <text evidence="6">The sequence shown here is derived from an EMBL/GenBank/DDBJ whole genome shotgun (WGS) entry which is preliminary data.</text>
</comment>
<protein>
    <recommendedName>
        <fullName evidence="5">Putative 3-methyladenine DNA glycosylase</fullName>
        <ecNumber evidence="5">3.2.2.-</ecNumber>
    </recommendedName>
</protein>
<evidence type="ECO:0000256" key="1">
    <source>
        <dbReference type="ARBA" id="ARBA00009232"/>
    </source>
</evidence>
<organism evidence="6 7">
    <name type="scientific">Candidatus Jorgensenbacteria bacterium GW2011_GWB1_50_10</name>
    <dbReference type="NCBI Taxonomy" id="1618665"/>
    <lineage>
        <taxon>Bacteria</taxon>
        <taxon>Candidatus Joergenseniibacteriota</taxon>
    </lineage>
</organism>